<feature type="compositionally biased region" description="Low complexity" evidence="1">
    <location>
        <begin position="198"/>
        <end position="233"/>
    </location>
</feature>
<reference evidence="3" key="2">
    <citation type="journal article" date="2023" name="Microbiol Resour">
        <title>Decontamination and Annotation of the Draft Genome Sequence of the Oomycete Lagenidium giganteum ARSEF 373.</title>
        <authorList>
            <person name="Morgan W.R."/>
            <person name="Tartar A."/>
        </authorList>
    </citation>
    <scope>NUCLEOTIDE SEQUENCE</scope>
    <source>
        <strain evidence="3">ARSEF 373</strain>
    </source>
</reference>
<feature type="chain" id="PRO_5043595651" evidence="2">
    <location>
        <begin position="21"/>
        <end position="267"/>
    </location>
</feature>
<evidence type="ECO:0000313" key="4">
    <source>
        <dbReference type="Proteomes" id="UP001146120"/>
    </source>
</evidence>
<protein>
    <submittedName>
        <fullName evidence="3">Uncharacterized protein</fullName>
    </submittedName>
</protein>
<evidence type="ECO:0000256" key="2">
    <source>
        <dbReference type="SAM" id="SignalP"/>
    </source>
</evidence>
<sequence>MIHSTALLAMTSLLVTQVAAHGTLLDPKPDFSPLIQGYTPSAPCGLIDGAKALPGNAYNQGAEPNTQAFTAAFKASSYKSLKEFVVKNTDYYAKDKECGFTDPTKTSATLPDKITFGDRPGERGFYMDHQGPCELWCDDEVVMKRDNCAKEFDGTPAAMPYEKAKCVGKKKLTFVWMAVHNPKFQVYINCVGLSGAAAPSGSPSTAPATSTPGYSPMPSSASPSPATPESKSPTPAPQPNPATPTKKPGCKGKSKKTRKLRQTQRHA</sequence>
<feature type="signal peptide" evidence="2">
    <location>
        <begin position="1"/>
        <end position="20"/>
    </location>
</feature>
<organism evidence="3 4">
    <name type="scientific">Lagenidium giganteum</name>
    <dbReference type="NCBI Taxonomy" id="4803"/>
    <lineage>
        <taxon>Eukaryota</taxon>
        <taxon>Sar</taxon>
        <taxon>Stramenopiles</taxon>
        <taxon>Oomycota</taxon>
        <taxon>Peronosporomycetes</taxon>
        <taxon>Pythiales</taxon>
        <taxon>Pythiaceae</taxon>
    </lineage>
</organism>
<gene>
    <name evidence="3" type="ORF">N0F65_004023</name>
</gene>
<feature type="compositionally biased region" description="Basic residues" evidence="1">
    <location>
        <begin position="248"/>
        <end position="267"/>
    </location>
</feature>
<keyword evidence="4" id="KW-1185">Reference proteome</keyword>
<reference evidence="3" key="1">
    <citation type="submission" date="2022-11" db="EMBL/GenBank/DDBJ databases">
        <authorList>
            <person name="Morgan W.R."/>
            <person name="Tartar A."/>
        </authorList>
    </citation>
    <scope>NUCLEOTIDE SEQUENCE</scope>
    <source>
        <strain evidence="3">ARSEF 373</strain>
    </source>
</reference>
<dbReference type="EMBL" id="DAKRPA010000144">
    <property type="protein sequence ID" value="DAZ97173.1"/>
    <property type="molecule type" value="Genomic_DNA"/>
</dbReference>
<proteinExistence type="predicted"/>
<comment type="caution">
    <text evidence="3">The sequence shown here is derived from an EMBL/GenBank/DDBJ whole genome shotgun (WGS) entry which is preliminary data.</text>
</comment>
<dbReference type="AlphaFoldDB" id="A0AAV2YTQ2"/>
<dbReference type="Proteomes" id="UP001146120">
    <property type="component" value="Unassembled WGS sequence"/>
</dbReference>
<name>A0AAV2YTQ2_9STRA</name>
<accession>A0AAV2YTQ2</accession>
<keyword evidence="2" id="KW-0732">Signal</keyword>
<evidence type="ECO:0000313" key="3">
    <source>
        <dbReference type="EMBL" id="DAZ97173.1"/>
    </source>
</evidence>
<evidence type="ECO:0000256" key="1">
    <source>
        <dbReference type="SAM" id="MobiDB-lite"/>
    </source>
</evidence>
<feature type="region of interest" description="Disordered" evidence="1">
    <location>
        <begin position="198"/>
        <end position="267"/>
    </location>
</feature>